<dbReference type="PROSITE" id="PS51791">
    <property type="entry name" value="HSAC2"/>
    <property type="match status" value="1"/>
</dbReference>
<dbReference type="PROSITE" id="PS50275">
    <property type="entry name" value="SAC"/>
    <property type="match status" value="1"/>
</dbReference>
<name>A0A2S5BIR1_9BASI</name>
<dbReference type="EMBL" id="PJQD01000002">
    <property type="protein sequence ID" value="POY76662.1"/>
    <property type="molecule type" value="Genomic_DNA"/>
</dbReference>
<proteinExistence type="predicted"/>
<feature type="domain" description="SAC" evidence="2">
    <location>
        <begin position="288"/>
        <end position="640"/>
    </location>
</feature>
<dbReference type="GO" id="GO:0005783">
    <property type="term" value="C:endoplasmic reticulum"/>
    <property type="evidence" value="ECO:0007669"/>
    <property type="project" value="TreeGrafter"/>
</dbReference>
<organism evidence="4 5">
    <name type="scientific">Rhodotorula taiwanensis</name>
    <dbReference type="NCBI Taxonomy" id="741276"/>
    <lineage>
        <taxon>Eukaryota</taxon>
        <taxon>Fungi</taxon>
        <taxon>Dikarya</taxon>
        <taxon>Basidiomycota</taxon>
        <taxon>Pucciniomycotina</taxon>
        <taxon>Microbotryomycetes</taxon>
        <taxon>Sporidiobolales</taxon>
        <taxon>Sporidiobolaceae</taxon>
        <taxon>Rhodotorula</taxon>
    </lineage>
</organism>
<feature type="compositionally biased region" description="Basic and acidic residues" evidence="1">
    <location>
        <begin position="161"/>
        <end position="172"/>
    </location>
</feature>
<dbReference type="InterPro" id="IPR002013">
    <property type="entry name" value="SAC_dom"/>
</dbReference>
<dbReference type="AlphaFoldDB" id="A0A2S5BIR1"/>
<dbReference type="PANTHER" id="PTHR45662">
    <property type="entry name" value="PHOSPHATIDYLINOSITIDE PHOSPHATASE SAC1"/>
    <property type="match status" value="1"/>
</dbReference>
<keyword evidence="5" id="KW-1185">Reference proteome</keyword>
<dbReference type="Pfam" id="PF12456">
    <property type="entry name" value="hSac2"/>
    <property type="match status" value="1"/>
</dbReference>
<evidence type="ECO:0000256" key="1">
    <source>
        <dbReference type="SAM" id="MobiDB-lite"/>
    </source>
</evidence>
<evidence type="ECO:0000259" key="3">
    <source>
        <dbReference type="PROSITE" id="PS51791"/>
    </source>
</evidence>
<dbReference type="Pfam" id="PF02383">
    <property type="entry name" value="Syja_N"/>
    <property type="match status" value="1"/>
</dbReference>
<feature type="compositionally biased region" description="Polar residues" evidence="1">
    <location>
        <begin position="218"/>
        <end position="232"/>
    </location>
</feature>
<dbReference type="OrthoDB" id="405996at2759"/>
<comment type="caution">
    <text evidence="4">The sequence shown here is derived from an EMBL/GenBank/DDBJ whole genome shotgun (WGS) entry which is preliminary data.</text>
</comment>
<sequence length="965" mass="106228">MPQSLSDSPLAVEHASLLVSTDADAGLVIRPATTVRSNAEDRRGGAVRIAWSSTQPEPHDWERTDAGQDLEVDCLAGILVGFQVKSAQAHSGAIADSYLIVITDSDQVASLPEPRSKVHAQVRRANTVVAIPLESHDRAQQALKKQVERQQSRRRRVASSIERKGATKRDEAGSATTTDDETDSSDADEADADTPPVPSSETSGAKRPFWKRALSKLDSPTNARKEVPSSSDEVAPEAPTDPGPSTDATEAPASDLADVTATATEQPAQVADETILASQRELDAKLVAECLRLMTGLYFSHTTDITRALQSKHEKDDPLRHTPAWRLAERRYWYNENLMTPFVQAGLHAYIHILMQGFVDEVEVTLPLKPDYTLSSGLTSASPSAPNSVQLKLTVVSRRSTARPGLRYQRRGVNASGQVANFVETEFVIECEREGVEHVGAFVQTRGSIPVYWSQSPWALKPPPVLERTPEESQRAMKQHLDGMKQRYGRLVLVNLAEVSGKEATVTNAYRSGVESLHFSEQDLRYVSFDFHRETKGFNYGRIASLIDDIKGDLAEMRTFWATPDAVFSTQAGVCRINCIDSLDRTNVVQSAIARWVLNQHLIHLGITSAEEAGMHDDLDVAFNVLWADNGDAISREYAGTSALKGDFTRTGKRDWRGAMNDASNSIARILQSTVSDFFKQAAIDYILGVNLNAFEEFAERLETSDPGEIVRVAAIRQEAIDTATTEVLVEGEAKVDAWNLLSPSDIDCVRPKKGGKYEEKVLLLSDKAVYVVTYDYSLQKVLSFLRIPTADIMQLQCGTYIISSLDASGRDTVENYGFLLRFRASDVTERIRTYSLRTTSIKKRAATLKDLELPAQLSRNADVATAPEHYVAFKALRKDAIKVTSTDGSATSVPKRNDATHQTAEETVTRIVGKLKREAERLGATGRDDAPFVVEREIISVAESKAATSIVDRLSHSLYKAIWL</sequence>
<dbReference type="InterPro" id="IPR034753">
    <property type="entry name" value="hSac2"/>
</dbReference>
<feature type="compositionally biased region" description="Acidic residues" evidence="1">
    <location>
        <begin position="178"/>
        <end position="192"/>
    </location>
</feature>
<accession>A0A2S5BIR1</accession>
<reference evidence="4 5" key="1">
    <citation type="journal article" date="2018" name="Front. Microbiol.">
        <title>Prospects for Fungal Bioremediation of Acidic Radioactive Waste Sites: Characterization and Genome Sequence of Rhodotorula taiwanensis MD1149.</title>
        <authorList>
            <person name="Tkavc R."/>
            <person name="Matrosova V.Y."/>
            <person name="Grichenko O.E."/>
            <person name="Gostincar C."/>
            <person name="Volpe R.P."/>
            <person name="Klimenkova P."/>
            <person name="Gaidamakova E.K."/>
            <person name="Zhou C.E."/>
            <person name="Stewart B.J."/>
            <person name="Lyman M.G."/>
            <person name="Malfatti S.A."/>
            <person name="Rubinfeld B."/>
            <person name="Courtot M."/>
            <person name="Singh J."/>
            <person name="Dalgard C.L."/>
            <person name="Hamilton T."/>
            <person name="Frey K.G."/>
            <person name="Gunde-Cimerman N."/>
            <person name="Dugan L."/>
            <person name="Daly M.J."/>
        </authorList>
    </citation>
    <scope>NUCLEOTIDE SEQUENCE [LARGE SCALE GENOMIC DNA]</scope>
    <source>
        <strain evidence="4 5">MD1149</strain>
    </source>
</reference>
<dbReference type="InterPro" id="IPR022158">
    <property type="entry name" value="Inositol_phosphatase"/>
</dbReference>
<evidence type="ECO:0008006" key="6">
    <source>
        <dbReference type="Google" id="ProtNLM"/>
    </source>
</evidence>
<gene>
    <name evidence="4" type="ORF">BMF94_0254</name>
</gene>
<evidence type="ECO:0000259" key="2">
    <source>
        <dbReference type="PROSITE" id="PS50275"/>
    </source>
</evidence>
<feature type="region of interest" description="Disordered" evidence="1">
    <location>
        <begin position="140"/>
        <end position="258"/>
    </location>
</feature>
<dbReference type="GO" id="GO:0046856">
    <property type="term" value="P:phosphatidylinositol dephosphorylation"/>
    <property type="evidence" value="ECO:0007669"/>
    <property type="project" value="TreeGrafter"/>
</dbReference>
<dbReference type="Proteomes" id="UP000237144">
    <property type="component" value="Unassembled WGS sequence"/>
</dbReference>
<dbReference type="PANTHER" id="PTHR45662:SF7">
    <property type="entry name" value="SACI DOMAIN PROTEIN (AFU_ORTHOLOGUE AFUA_1G15890)"/>
    <property type="match status" value="1"/>
</dbReference>
<dbReference type="STRING" id="741276.A0A2S5BIR1"/>
<evidence type="ECO:0000313" key="4">
    <source>
        <dbReference type="EMBL" id="POY76662.1"/>
    </source>
</evidence>
<evidence type="ECO:0000313" key="5">
    <source>
        <dbReference type="Proteomes" id="UP000237144"/>
    </source>
</evidence>
<feature type="domain" description="HSac2" evidence="3">
    <location>
        <begin position="711"/>
        <end position="865"/>
    </location>
</feature>
<protein>
    <recommendedName>
        <fullName evidence="6">SAC domain-containing protein</fullName>
    </recommendedName>
</protein>
<feature type="compositionally biased region" description="Basic and acidic residues" evidence="1">
    <location>
        <begin position="140"/>
        <end position="151"/>
    </location>
</feature>
<dbReference type="GO" id="GO:0043812">
    <property type="term" value="F:phosphatidylinositol-4-phosphate phosphatase activity"/>
    <property type="evidence" value="ECO:0007669"/>
    <property type="project" value="TreeGrafter"/>
</dbReference>